<name>A0A376C232_CHRCU</name>
<evidence type="ECO:0000313" key="2">
    <source>
        <dbReference type="EMBL" id="STA51373.1"/>
    </source>
</evidence>
<feature type="compositionally biased region" description="Basic residues" evidence="1">
    <location>
        <begin position="13"/>
        <end position="30"/>
    </location>
</feature>
<dbReference type="AlphaFoldDB" id="A0A376C232"/>
<gene>
    <name evidence="2" type="ORF">NCTC13533_00030</name>
</gene>
<accession>A0A376C232</accession>
<protein>
    <submittedName>
        <fullName evidence="2">Uncharacterized protein</fullName>
    </submittedName>
</protein>
<organism evidence="2 3">
    <name type="scientific">Chryseobacterium carnipullorum</name>
    <dbReference type="NCBI Taxonomy" id="1124835"/>
    <lineage>
        <taxon>Bacteria</taxon>
        <taxon>Pseudomonadati</taxon>
        <taxon>Bacteroidota</taxon>
        <taxon>Flavobacteriia</taxon>
        <taxon>Flavobacteriales</taxon>
        <taxon>Weeksellaceae</taxon>
        <taxon>Chryseobacterium group</taxon>
        <taxon>Chryseobacterium</taxon>
    </lineage>
</organism>
<evidence type="ECO:0000313" key="3">
    <source>
        <dbReference type="Proteomes" id="UP000255224"/>
    </source>
</evidence>
<dbReference type="RefSeq" id="WP_181876037.1">
    <property type="nucleotide sequence ID" value="NZ_UFVQ01000001.1"/>
</dbReference>
<evidence type="ECO:0000256" key="1">
    <source>
        <dbReference type="SAM" id="MobiDB-lite"/>
    </source>
</evidence>
<dbReference type="EMBL" id="UFVQ01000001">
    <property type="protein sequence ID" value="STA51373.1"/>
    <property type="molecule type" value="Genomic_DNA"/>
</dbReference>
<reference evidence="2 3" key="1">
    <citation type="submission" date="2018-06" db="EMBL/GenBank/DDBJ databases">
        <authorList>
            <consortium name="Pathogen Informatics"/>
            <person name="Doyle S."/>
        </authorList>
    </citation>
    <scope>NUCLEOTIDE SEQUENCE [LARGE SCALE GENOMIC DNA]</scope>
    <source>
        <strain evidence="2 3">NCTC13533</strain>
    </source>
</reference>
<sequence>MIILQIAHKKSQIGTVKKHSKHSANNKGKNRKAEEKIEIISGMDIALVR</sequence>
<dbReference type="Proteomes" id="UP000255224">
    <property type="component" value="Unassembled WGS sequence"/>
</dbReference>
<proteinExistence type="predicted"/>
<feature type="region of interest" description="Disordered" evidence="1">
    <location>
        <begin position="13"/>
        <end position="33"/>
    </location>
</feature>